<dbReference type="AlphaFoldDB" id="A0A227KIB3"/>
<proteinExistence type="predicted"/>
<gene>
    <name evidence="2" type="ORF">ADH67_09345</name>
</gene>
<evidence type="ECO:0000256" key="1">
    <source>
        <dbReference type="SAM" id="Coils"/>
    </source>
</evidence>
<accession>A0A227KIB3</accession>
<comment type="caution">
    <text evidence="2">The sequence shown here is derived from an EMBL/GenBank/DDBJ whole genome shotgun (WGS) entry which is preliminary data.</text>
</comment>
<keyword evidence="1" id="KW-0175">Coiled coil</keyword>
<name>A0A227KIB3_9BURK</name>
<dbReference type="EMBL" id="NHMP01000005">
    <property type="protein sequence ID" value="OXE47349.1"/>
    <property type="molecule type" value="Genomic_DNA"/>
</dbReference>
<dbReference type="InterPro" id="IPR014991">
    <property type="entry name" value="DUF1840"/>
</dbReference>
<sequence length="118" mass="13582">MAIITFRSRAAGEIYMFRETAEEIFKVFGKPLGIRGVITPEEIPAALKALQVRIEKEKELLKEVKAKEDKAFREGKDLDKEKKSAMEQTVYFTQRAYPFVEMLERSLKEDAPVTWGVP</sequence>
<dbReference type="GeneID" id="78362309"/>
<dbReference type="Proteomes" id="UP000214610">
    <property type="component" value="Unassembled WGS sequence"/>
</dbReference>
<keyword evidence="3" id="KW-1185">Reference proteome</keyword>
<dbReference type="Pfam" id="PF08895">
    <property type="entry name" value="DUF1840"/>
    <property type="match status" value="1"/>
</dbReference>
<evidence type="ECO:0000313" key="3">
    <source>
        <dbReference type="Proteomes" id="UP000214610"/>
    </source>
</evidence>
<protein>
    <submittedName>
        <fullName evidence="2">DUF1840 domain-containing protein</fullName>
    </submittedName>
</protein>
<evidence type="ECO:0000313" key="2">
    <source>
        <dbReference type="EMBL" id="OXE47349.1"/>
    </source>
</evidence>
<reference evidence="3" key="1">
    <citation type="submission" date="2017-05" db="EMBL/GenBank/DDBJ databases">
        <title>Improved OligoMM genomes.</title>
        <authorList>
            <person name="Garzetti D."/>
        </authorList>
    </citation>
    <scope>NUCLEOTIDE SEQUENCE [LARGE SCALE GENOMIC DNA]</scope>
    <source>
        <strain evidence="3">YL45</strain>
    </source>
</reference>
<organism evidence="2 3">
    <name type="scientific">Turicimonas muris</name>
    <dbReference type="NCBI Taxonomy" id="1796652"/>
    <lineage>
        <taxon>Bacteria</taxon>
        <taxon>Pseudomonadati</taxon>
        <taxon>Pseudomonadota</taxon>
        <taxon>Betaproteobacteria</taxon>
        <taxon>Burkholderiales</taxon>
        <taxon>Sutterellaceae</taxon>
        <taxon>Turicimonas</taxon>
    </lineage>
</organism>
<dbReference type="RefSeq" id="WP_066594490.1">
    <property type="nucleotide sequence ID" value="NZ_CAJTBZ010000017.1"/>
</dbReference>
<feature type="coiled-coil region" evidence="1">
    <location>
        <begin position="47"/>
        <end position="74"/>
    </location>
</feature>